<dbReference type="Pfam" id="PF17642">
    <property type="entry name" value="TssD"/>
    <property type="match status" value="1"/>
</dbReference>
<dbReference type="Proteomes" id="UP000605013">
    <property type="component" value="Unassembled WGS sequence"/>
</dbReference>
<evidence type="ECO:0000313" key="1">
    <source>
        <dbReference type="EMBL" id="MBL7559536.1"/>
    </source>
</evidence>
<protein>
    <submittedName>
        <fullName evidence="1">Uncharacterized protein</fullName>
    </submittedName>
</protein>
<sequence>MEDQNQLKIELVLKKDSTTEQVFALSQCDYNFSPSYYQEEDNKPPIAFNLSGGVKSITDPILLDWLCDQEGEWSGSIKLYKQETLTLHMTFKKSKVTGCSQSFSEHHQFEGLETYFSANLEGVTLNETTIN</sequence>
<accession>A0ABS1WKA9</accession>
<dbReference type="InterPro" id="IPR041408">
    <property type="entry name" value="Hcp_Tssd"/>
</dbReference>
<keyword evidence="2" id="KW-1185">Reference proteome</keyword>
<evidence type="ECO:0000313" key="2">
    <source>
        <dbReference type="Proteomes" id="UP000605013"/>
    </source>
</evidence>
<reference evidence="1 2" key="1">
    <citation type="submission" date="2020-12" db="EMBL/GenBank/DDBJ databases">
        <title>Olleya sediminilitoris sp. nov., isolated from a tidal flat.</title>
        <authorList>
            <person name="Park S."/>
            <person name="Yoon J.-H."/>
        </authorList>
    </citation>
    <scope>NUCLEOTIDE SEQUENCE [LARGE SCALE GENOMIC DNA]</scope>
    <source>
        <strain evidence="1 2">YSTF-M6</strain>
    </source>
</reference>
<proteinExistence type="predicted"/>
<dbReference type="EMBL" id="JAEMEF010000004">
    <property type="protein sequence ID" value="MBL7559536.1"/>
    <property type="molecule type" value="Genomic_DNA"/>
</dbReference>
<name>A0ABS1WKA9_9FLAO</name>
<comment type="caution">
    <text evidence="1">The sequence shown here is derived from an EMBL/GenBank/DDBJ whole genome shotgun (WGS) entry which is preliminary data.</text>
</comment>
<gene>
    <name evidence="1" type="ORF">JAO71_06920</name>
</gene>
<dbReference type="RefSeq" id="WP_028291109.1">
    <property type="nucleotide sequence ID" value="NZ_JAEMEF010000004.1"/>
</dbReference>
<organism evidence="1 2">
    <name type="scientific">Olleya sediminilitoris</name>
    <dbReference type="NCBI Taxonomy" id="2795739"/>
    <lineage>
        <taxon>Bacteria</taxon>
        <taxon>Pseudomonadati</taxon>
        <taxon>Bacteroidota</taxon>
        <taxon>Flavobacteriia</taxon>
        <taxon>Flavobacteriales</taxon>
        <taxon>Flavobacteriaceae</taxon>
    </lineage>
</organism>